<dbReference type="InterPro" id="IPR012312">
    <property type="entry name" value="Hemerythrin-like"/>
</dbReference>
<proteinExistence type="inferred from homology"/>
<dbReference type="GO" id="GO:0005344">
    <property type="term" value="F:oxygen carrier activity"/>
    <property type="evidence" value="ECO:0007669"/>
    <property type="project" value="UniProtKB-KW"/>
</dbReference>
<dbReference type="CDD" id="cd12107">
    <property type="entry name" value="Hemerythrin"/>
    <property type="match status" value="2"/>
</dbReference>
<dbReference type="PROSITE" id="PS00550">
    <property type="entry name" value="HEMERYTHRINS"/>
    <property type="match status" value="1"/>
</dbReference>
<dbReference type="PANTHER" id="PTHR37164">
    <property type="entry name" value="BACTERIOHEMERYTHRIN"/>
    <property type="match status" value="1"/>
</dbReference>
<sequence>MPKDPAKKLEELKNLWFSQPFSLGIPIIDLQHLWLVYTILNLEEALTDVTLESFSDDVKLSFTRALEYVSEHFALEEDILSHFNYPNFEQHVEGHRNFVAKLAEKFSGAENDEVAALGLLQILKKWLFQHILHDDADYADFFNKQDIKVNKYSNQILKERKYTISKDQLLIYQNISAAEESTQVQTSESSDIVQDIRKIWRTYNLATNIPIIDLQHMWLLKMIVELDKILASGNVTNEVLHNIIVQAIDYTKDHFSVEDRIMRQFRYVDFANHMKQHKRFIDFVQLRSDENKKGDRLVAAHLIQDLKNWLLSHIAFEDRKLGIAFKDRVRELSDFTKKLHQNGEVSISAEQKNLYKAVLERNSDV</sequence>
<keyword evidence="4" id="KW-0408">Iron</keyword>
<evidence type="ECO:0000256" key="2">
    <source>
        <dbReference type="ARBA" id="ARBA00022621"/>
    </source>
</evidence>
<reference evidence="6" key="1">
    <citation type="journal article" date="2019" name="PLoS Negl. Trop. Dis.">
        <title>Revisiting the worldwide diversity of Leptospira species in the environment.</title>
        <authorList>
            <person name="Vincent A.T."/>
            <person name="Schiettekatte O."/>
            <person name="Bourhy P."/>
            <person name="Veyrier F.J."/>
            <person name="Picardeau M."/>
        </authorList>
    </citation>
    <scope>NUCLEOTIDE SEQUENCE [LARGE SCALE GENOMIC DNA]</scope>
    <source>
        <strain evidence="6">201702476</strain>
    </source>
</reference>
<dbReference type="GO" id="GO:0046872">
    <property type="term" value="F:metal ion binding"/>
    <property type="evidence" value="ECO:0007669"/>
    <property type="project" value="UniProtKB-KW"/>
</dbReference>
<feature type="domain" description="Hemerythrin-like" evidence="5">
    <location>
        <begin position="209"/>
        <end position="321"/>
    </location>
</feature>
<dbReference type="RefSeq" id="WP_135623020.1">
    <property type="nucleotide sequence ID" value="NZ_RQGD01000022.1"/>
</dbReference>
<accession>A0A4R9K271</accession>
<dbReference type="OrthoDB" id="9797092at2"/>
<dbReference type="InterPro" id="IPR035938">
    <property type="entry name" value="Hemerythrin-like_sf"/>
</dbReference>
<evidence type="ECO:0000259" key="5">
    <source>
        <dbReference type="Pfam" id="PF01814"/>
    </source>
</evidence>
<evidence type="ECO:0000313" key="7">
    <source>
        <dbReference type="Proteomes" id="UP000297693"/>
    </source>
</evidence>
<dbReference type="EMBL" id="RQGD01000022">
    <property type="protein sequence ID" value="TGL60093.1"/>
    <property type="molecule type" value="Genomic_DNA"/>
</dbReference>
<dbReference type="NCBIfam" id="TIGR02481">
    <property type="entry name" value="hemeryth_dom"/>
    <property type="match status" value="2"/>
</dbReference>
<dbReference type="NCBIfam" id="NF033749">
    <property type="entry name" value="bact_hemeryth"/>
    <property type="match status" value="1"/>
</dbReference>
<dbReference type="Proteomes" id="UP000297693">
    <property type="component" value="Unassembled WGS sequence"/>
</dbReference>
<dbReference type="Gene3D" id="1.20.120.50">
    <property type="entry name" value="Hemerythrin-like"/>
    <property type="match status" value="2"/>
</dbReference>
<name>A0A4R9K271_9LEPT</name>
<keyword evidence="2" id="KW-0561">Oxygen transport</keyword>
<evidence type="ECO:0000313" key="6">
    <source>
        <dbReference type="EMBL" id="TGL60093.1"/>
    </source>
</evidence>
<gene>
    <name evidence="6" type="ORF">EHQ58_06225</name>
</gene>
<feature type="domain" description="Hemerythrin-like" evidence="5">
    <location>
        <begin position="24"/>
        <end position="139"/>
    </location>
</feature>
<dbReference type="InterPro" id="IPR012827">
    <property type="entry name" value="Hemerythrin_metal-bd"/>
</dbReference>
<dbReference type="AlphaFoldDB" id="A0A4R9K271"/>
<dbReference type="InterPro" id="IPR050669">
    <property type="entry name" value="Hemerythrin"/>
</dbReference>
<keyword evidence="3" id="KW-0479">Metal-binding</keyword>
<dbReference type="InterPro" id="IPR016131">
    <property type="entry name" value="Haemerythrin_Fe_BS"/>
</dbReference>
<evidence type="ECO:0000256" key="4">
    <source>
        <dbReference type="ARBA" id="ARBA00023004"/>
    </source>
</evidence>
<protein>
    <submittedName>
        <fullName evidence="6">Hemerythrin</fullName>
    </submittedName>
</protein>
<keyword evidence="7" id="KW-1185">Reference proteome</keyword>
<evidence type="ECO:0000256" key="1">
    <source>
        <dbReference type="ARBA" id="ARBA00010587"/>
    </source>
</evidence>
<comment type="similarity">
    <text evidence="1">Belongs to the hemerythrin family.</text>
</comment>
<organism evidence="6 7">
    <name type="scientific">Leptospira ognonensis</name>
    <dbReference type="NCBI Taxonomy" id="2484945"/>
    <lineage>
        <taxon>Bacteria</taxon>
        <taxon>Pseudomonadati</taxon>
        <taxon>Spirochaetota</taxon>
        <taxon>Spirochaetia</taxon>
        <taxon>Leptospirales</taxon>
        <taxon>Leptospiraceae</taxon>
        <taxon>Leptospira</taxon>
    </lineage>
</organism>
<dbReference type="PANTHER" id="PTHR37164:SF1">
    <property type="entry name" value="BACTERIOHEMERYTHRIN"/>
    <property type="match status" value="1"/>
</dbReference>
<comment type="caution">
    <text evidence="6">The sequence shown here is derived from an EMBL/GenBank/DDBJ whole genome shotgun (WGS) entry which is preliminary data.</text>
</comment>
<evidence type="ECO:0000256" key="3">
    <source>
        <dbReference type="ARBA" id="ARBA00022723"/>
    </source>
</evidence>
<dbReference type="SUPFAM" id="SSF47188">
    <property type="entry name" value="Hemerythrin-like"/>
    <property type="match status" value="2"/>
</dbReference>
<dbReference type="Pfam" id="PF01814">
    <property type="entry name" value="Hemerythrin"/>
    <property type="match status" value="2"/>
</dbReference>
<keyword evidence="2" id="KW-0813">Transport</keyword>